<evidence type="ECO:0000256" key="2">
    <source>
        <dbReference type="SAM" id="Phobius"/>
    </source>
</evidence>
<dbReference type="Proteomes" id="UP001432322">
    <property type="component" value="Unassembled WGS sequence"/>
</dbReference>
<proteinExistence type="predicted"/>
<feature type="region of interest" description="Disordered" evidence="1">
    <location>
        <begin position="78"/>
        <end position="99"/>
    </location>
</feature>
<keyword evidence="2" id="KW-0472">Membrane</keyword>
<name>A0AAV5VPK7_9BILA</name>
<reference evidence="3" key="1">
    <citation type="submission" date="2023-10" db="EMBL/GenBank/DDBJ databases">
        <title>Genome assembly of Pristionchus species.</title>
        <authorList>
            <person name="Yoshida K."/>
            <person name="Sommer R.J."/>
        </authorList>
    </citation>
    <scope>NUCLEOTIDE SEQUENCE</scope>
    <source>
        <strain evidence="3">RS5133</strain>
    </source>
</reference>
<keyword evidence="2" id="KW-0812">Transmembrane</keyword>
<feature type="non-terminal residue" evidence="3">
    <location>
        <position position="99"/>
    </location>
</feature>
<protein>
    <submittedName>
        <fullName evidence="3">Uncharacterized protein</fullName>
    </submittedName>
</protein>
<feature type="compositionally biased region" description="Basic and acidic residues" evidence="1">
    <location>
        <begin position="79"/>
        <end position="99"/>
    </location>
</feature>
<dbReference type="EMBL" id="BTSY01000004">
    <property type="protein sequence ID" value="GMT21393.1"/>
    <property type="molecule type" value="Genomic_DNA"/>
</dbReference>
<feature type="transmembrane region" description="Helical" evidence="2">
    <location>
        <begin position="51"/>
        <end position="72"/>
    </location>
</feature>
<evidence type="ECO:0000256" key="1">
    <source>
        <dbReference type="SAM" id="MobiDB-lite"/>
    </source>
</evidence>
<organism evidence="3 4">
    <name type="scientific">Pristionchus fissidentatus</name>
    <dbReference type="NCBI Taxonomy" id="1538716"/>
    <lineage>
        <taxon>Eukaryota</taxon>
        <taxon>Metazoa</taxon>
        <taxon>Ecdysozoa</taxon>
        <taxon>Nematoda</taxon>
        <taxon>Chromadorea</taxon>
        <taxon>Rhabditida</taxon>
        <taxon>Rhabditina</taxon>
        <taxon>Diplogasteromorpha</taxon>
        <taxon>Diplogasteroidea</taxon>
        <taxon>Neodiplogasteridae</taxon>
        <taxon>Pristionchus</taxon>
    </lineage>
</organism>
<sequence length="99" mass="11385">DSKIVELLDRGARADEIFRSDLLLLRVGHCLDGGDGLQDHSVASDYLMVDLSIVFFLHYLLDFLCTITLFFYRHGSSRPMDDCEQKNAAHEQHEQTVHY</sequence>
<keyword evidence="4" id="KW-1185">Reference proteome</keyword>
<feature type="non-terminal residue" evidence="3">
    <location>
        <position position="1"/>
    </location>
</feature>
<evidence type="ECO:0000313" key="3">
    <source>
        <dbReference type="EMBL" id="GMT21393.1"/>
    </source>
</evidence>
<accession>A0AAV5VPK7</accession>
<evidence type="ECO:0000313" key="4">
    <source>
        <dbReference type="Proteomes" id="UP001432322"/>
    </source>
</evidence>
<comment type="caution">
    <text evidence="3">The sequence shown here is derived from an EMBL/GenBank/DDBJ whole genome shotgun (WGS) entry which is preliminary data.</text>
</comment>
<dbReference type="AlphaFoldDB" id="A0AAV5VPK7"/>
<keyword evidence="2" id="KW-1133">Transmembrane helix</keyword>
<gene>
    <name evidence="3" type="ORF">PFISCL1PPCAC_12690</name>
</gene>